<keyword evidence="1" id="KW-0238">DNA-binding</keyword>
<accession>A0A2W5Q4J1</accession>
<sequence length="71" mass="7685">MSIRLTRTLGPTPGAEAYPLTTAAFAALIGVKPQTIRKRRSQTGSYFGVKPQKLKNGGLRWPTAGWEALTV</sequence>
<dbReference type="EMBL" id="QFPP01000198">
    <property type="protein sequence ID" value="PZQ73221.1"/>
    <property type="molecule type" value="Genomic_DNA"/>
</dbReference>
<protein>
    <submittedName>
        <fullName evidence="1">DNA-binding protein</fullName>
    </submittedName>
</protein>
<evidence type="ECO:0000313" key="1">
    <source>
        <dbReference type="EMBL" id="PZQ73221.1"/>
    </source>
</evidence>
<dbReference type="Proteomes" id="UP000249135">
    <property type="component" value="Unassembled WGS sequence"/>
</dbReference>
<name>A0A2W5Q4J1_VARPD</name>
<reference evidence="1 2" key="1">
    <citation type="submission" date="2017-08" db="EMBL/GenBank/DDBJ databases">
        <title>Infants hospitalized years apart are colonized by the same room-sourced microbial strains.</title>
        <authorList>
            <person name="Brooks B."/>
            <person name="Olm M.R."/>
            <person name="Firek B.A."/>
            <person name="Baker R."/>
            <person name="Thomas B.C."/>
            <person name="Morowitz M.J."/>
            <person name="Banfield J.F."/>
        </authorList>
    </citation>
    <scope>NUCLEOTIDE SEQUENCE [LARGE SCALE GENOMIC DNA]</scope>
    <source>
        <strain evidence="1">S2_005_003_R2_41</strain>
    </source>
</reference>
<comment type="caution">
    <text evidence="1">The sequence shown here is derived from an EMBL/GenBank/DDBJ whole genome shotgun (WGS) entry which is preliminary data.</text>
</comment>
<organism evidence="1 2">
    <name type="scientific">Variovorax paradoxus</name>
    <dbReference type="NCBI Taxonomy" id="34073"/>
    <lineage>
        <taxon>Bacteria</taxon>
        <taxon>Pseudomonadati</taxon>
        <taxon>Pseudomonadota</taxon>
        <taxon>Betaproteobacteria</taxon>
        <taxon>Burkholderiales</taxon>
        <taxon>Comamonadaceae</taxon>
        <taxon>Variovorax</taxon>
    </lineage>
</organism>
<evidence type="ECO:0000313" key="2">
    <source>
        <dbReference type="Proteomes" id="UP000249135"/>
    </source>
</evidence>
<gene>
    <name evidence="1" type="ORF">DI563_15535</name>
</gene>
<dbReference type="AlphaFoldDB" id="A0A2W5Q4J1"/>
<proteinExistence type="predicted"/>
<dbReference type="GO" id="GO:0003677">
    <property type="term" value="F:DNA binding"/>
    <property type="evidence" value="ECO:0007669"/>
    <property type="project" value="UniProtKB-KW"/>
</dbReference>